<dbReference type="Gene3D" id="1.10.1740.10">
    <property type="match status" value="1"/>
</dbReference>
<dbReference type="EMBL" id="AP026709">
    <property type="protein sequence ID" value="BDQ37882.1"/>
    <property type="molecule type" value="Genomic_DNA"/>
</dbReference>
<evidence type="ECO:0000256" key="2">
    <source>
        <dbReference type="ARBA" id="ARBA00010742"/>
    </source>
</evidence>
<dbReference type="Gene3D" id="1.10.10.10">
    <property type="entry name" value="Winged helix-like DNA-binding domain superfamily/Winged helix DNA-binding domain"/>
    <property type="match status" value="1"/>
</dbReference>
<comment type="subcellular location">
    <subcellularLocation>
        <location evidence="1">Periplasm</location>
    </subcellularLocation>
</comment>
<keyword evidence="12" id="KW-1185">Reference proteome</keyword>
<dbReference type="Proteomes" id="UP001317742">
    <property type="component" value="Chromosome"/>
</dbReference>
<dbReference type="InterPro" id="IPR007627">
    <property type="entry name" value="RNA_pol_sigma70_r2"/>
</dbReference>
<evidence type="ECO:0000313" key="11">
    <source>
        <dbReference type="EMBL" id="BDQ37882.1"/>
    </source>
</evidence>
<dbReference type="Pfam" id="PF04542">
    <property type="entry name" value="Sigma70_r2"/>
    <property type="match status" value="1"/>
</dbReference>
<keyword evidence="6 8" id="KW-0238">DNA-binding</keyword>
<keyword evidence="7 8" id="KW-0804">Transcription</keyword>
<dbReference type="SUPFAM" id="SSF53850">
    <property type="entry name" value="Periplasmic binding protein-like II"/>
    <property type="match status" value="1"/>
</dbReference>
<dbReference type="Pfam" id="PF13379">
    <property type="entry name" value="NMT1_2"/>
    <property type="match status" value="1"/>
</dbReference>
<comment type="similarity">
    <text evidence="2">Belongs to the bacterial solute-binding protein SsuA/TauA family.</text>
</comment>
<reference evidence="11 12" key="1">
    <citation type="submission" date="2022-08" db="EMBL/GenBank/DDBJ databases">
        <title>Genome Sequence of the sulphate-reducing bacterium, Pseudodesulfovibrio sp. SYK.</title>
        <authorList>
            <person name="Kondo R."/>
            <person name="Kataoka T."/>
        </authorList>
    </citation>
    <scope>NUCLEOTIDE SEQUENCE [LARGE SCALE GENOMIC DNA]</scope>
    <source>
        <strain evidence="11 12">SYK</strain>
    </source>
</reference>
<dbReference type="InterPro" id="IPR000838">
    <property type="entry name" value="RNA_pol_sigma70_ECF_CS"/>
</dbReference>
<dbReference type="InterPro" id="IPR013325">
    <property type="entry name" value="RNA_pol_sigma_r2"/>
</dbReference>
<organism evidence="11 12">
    <name type="scientific">Pseudodesulfovibrio nedwellii</name>
    <dbReference type="NCBI Taxonomy" id="2973072"/>
    <lineage>
        <taxon>Bacteria</taxon>
        <taxon>Pseudomonadati</taxon>
        <taxon>Thermodesulfobacteriota</taxon>
        <taxon>Desulfovibrionia</taxon>
        <taxon>Desulfovibrionales</taxon>
        <taxon>Desulfovibrionaceae</taxon>
    </lineage>
</organism>
<dbReference type="PANTHER" id="PTHR30024">
    <property type="entry name" value="ALIPHATIC SULFONATES-BINDING PROTEIN-RELATED"/>
    <property type="match status" value="1"/>
</dbReference>
<feature type="domain" description="RNA polymerase sigma-70 region 2" evidence="9">
    <location>
        <begin position="17"/>
        <end position="83"/>
    </location>
</feature>
<evidence type="ECO:0000259" key="10">
    <source>
        <dbReference type="Pfam" id="PF04545"/>
    </source>
</evidence>
<dbReference type="InterPro" id="IPR036388">
    <property type="entry name" value="WH-like_DNA-bd_sf"/>
</dbReference>
<evidence type="ECO:0000256" key="1">
    <source>
        <dbReference type="ARBA" id="ARBA00004418"/>
    </source>
</evidence>
<dbReference type="Pfam" id="PF04545">
    <property type="entry name" value="Sigma70_r4"/>
    <property type="match status" value="1"/>
</dbReference>
<name>A0ABN6S6F9_9BACT</name>
<comment type="similarity">
    <text evidence="8">Belongs to the sigma-70 factor family. ECF subfamily.</text>
</comment>
<keyword evidence="3" id="KW-0732">Signal</keyword>
<evidence type="ECO:0000256" key="4">
    <source>
        <dbReference type="ARBA" id="ARBA00023015"/>
    </source>
</evidence>
<dbReference type="Gene3D" id="3.40.190.10">
    <property type="entry name" value="Periplasmic binding protein-like II"/>
    <property type="match status" value="2"/>
</dbReference>
<evidence type="ECO:0000313" key="12">
    <source>
        <dbReference type="Proteomes" id="UP001317742"/>
    </source>
</evidence>
<accession>A0ABN6S6F9</accession>
<dbReference type="InterPro" id="IPR013324">
    <property type="entry name" value="RNA_pol_sigma_r3/r4-like"/>
</dbReference>
<feature type="domain" description="RNA polymerase sigma-70 region 4" evidence="10">
    <location>
        <begin position="119"/>
        <end position="163"/>
    </location>
</feature>
<dbReference type="SUPFAM" id="SSF88946">
    <property type="entry name" value="Sigma2 domain of RNA polymerase sigma factors"/>
    <property type="match status" value="1"/>
</dbReference>
<sequence length="453" mass="50061">MGCFEEPTNVRGMNELITGLMPGILAHANRMLGSDDQAQDVVQESLLIAYSRLDQLREVDRFPAWLRAIVVSQCHRQLRVRGREISLDGLARFQPLAPKSFDPSLSYESKCFRSAASHAISQLSAPLRDVCQLYFESGYSVGEVADALSLKRGTVRKRLHSACPLLSNMLEKHVSEPAIKVGYLPISDHLLGMVAHRLGMGRNSRIHMKRFLSWTALANALRQGTINAAFIMAPLAMQLCNSGTPLKYIMDGHHDGSSLTTSVEKMQGKLVGVPGKYSTHRVLLGKLAQDQPGNWGNVSTADTNPSYVISSLKRQLIDAFFCAEPWSTKCVSEGGADVQIRSKEIAPGHICCVVAVREDFFNAYPELVSDYVRILYQARDKLHTDIDYCAATQAVYTGVSRDLAAKVLEEKIVTFDDLSPDRGRIHEFMQLAIASGVLSSSCDLDEFVCDEFC</sequence>
<evidence type="ECO:0000256" key="6">
    <source>
        <dbReference type="ARBA" id="ARBA00023125"/>
    </source>
</evidence>
<protein>
    <recommendedName>
        <fullName evidence="8">RNA polymerase sigma factor</fullName>
    </recommendedName>
</protein>
<dbReference type="PROSITE" id="PS01063">
    <property type="entry name" value="SIGMA70_ECF"/>
    <property type="match status" value="1"/>
</dbReference>
<keyword evidence="4 8" id="KW-0805">Transcription regulation</keyword>
<gene>
    <name evidence="11" type="ORF">SYK_22420</name>
</gene>
<dbReference type="InterPro" id="IPR007630">
    <property type="entry name" value="RNA_pol_sigma70_r4"/>
</dbReference>
<keyword evidence="5 8" id="KW-0731">Sigma factor</keyword>
<evidence type="ECO:0000256" key="5">
    <source>
        <dbReference type="ARBA" id="ARBA00023082"/>
    </source>
</evidence>
<dbReference type="NCBIfam" id="TIGR02937">
    <property type="entry name" value="sigma70-ECF"/>
    <property type="match status" value="1"/>
</dbReference>
<evidence type="ECO:0000256" key="8">
    <source>
        <dbReference type="RuleBase" id="RU000716"/>
    </source>
</evidence>
<dbReference type="InterPro" id="IPR014284">
    <property type="entry name" value="RNA_pol_sigma-70_dom"/>
</dbReference>
<evidence type="ECO:0000256" key="7">
    <source>
        <dbReference type="ARBA" id="ARBA00023163"/>
    </source>
</evidence>
<dbReference type="SUPFAM" id="SSF88659">
    <property type="entry name" value="Sigma3 and sigma4 domains of RNA polymerase sigma factors"/>
    <property type="match status" value="1"/>
</dbReference>
<evidence type="ECO:0000256" key="3">
    <source>
        <dbReference type="ARBA" id="ARBA00022729"/>
    </source>
</evidence>
<dbReference type="PANTHER" id="PTHR30024:SF47">
    <property type="entry name" value="TAURINE-BINDING PERIPLASMIC PROTEIN"/>
    <property type="match status" value="1"/>
</dbReference>
<evidence type="ECO:0000259" key="9">
    <source>
        <dbReference type="Pfam" id="PF04542"/>
    </source>
</evidence>
<proteinExistence type="inferred from homology"/>